<dbReference type="GO" id="GO:0005524">
    <property type="term" value="F:ATP binding"/>
    <property type="evidence" value="ECO:0007669"/>
    <property type="project" value="UniProtKB-UniRule"/>
</dbReference>
<dbReference type="GO" id="GO:0006400">
    <property type="term" value="P:tRNA modification"/>
    <property type="evidence" value="ECO:0007669"/>
    <property type="project" value="TreeGrafter"/>
</dbReference>
<dbReference type="EC" id="2.5.1.75" evidence="10"/>
<keyword evidence="5 10" id="KW-0819">tRNA processing</keyword>
<evidence type="ECO:0000256" key="13">
    <source>
        <dbReference type="RuleBase" id="RU003785"/>
    </source>
</evidence>
<comment type="subunit">
    <text evidence="10">Monomer.</text>
</comment>
<keyword evidence="15" id="KW-1185">Reference proteome</keyword>
<organism evidence="14 15">
    <name type="scientific">Cysteiniphilum litorale</name>
    <dbReference type="NCBI Taxonomy" id="2056700"/>
    <lineage>
        <taxon>Bacteria</taxon>
        <taxon>Pseudomonadati</taxon>
        <taxon>Pseudomonadota</taxon>
        <taxon>Gammaproteobacteria</taxon>
        <taxon>Thiotrichales</taxon>
        <taxon>Fastidiosibacteraceae</taxon>
        <taxon>Cysteiniphilum</taxon>
    </lineage>
</organism>
<keyword evidence="8 10" id="KW-0460">Magnesium</keyword>
<evidence type="ECO:0000256" key="2">
    <source>
        <dbReference type="ARBA" id="ARBA00003213"/>
    </source>
</evidence>
<dbReference type="HAMAP" id="MF_00185">
    <property type="entry name" value="IPP_trans"/>
    <property type="match status" value="1"/>
</dbReference>
<dbReference type="Pfam" id="PF01715">
    <property type="entry name" value="IPPT"/>
    <property type="match status" value="1"/>
</dbReference>
<feature type="binding site" evidence="10">
    <location>
        <begin position="13"/>
        <end position="20"/>
    </location>
    <ligand>
        <name>ATP</name>
        <dbReference type="ChEBI" id="CHEBI:30616"/>
    </ligand>
</feature>
<gene>
    <name evidence="10 14" type="primary">miaA</name>
    <name evidence="14" type="ORF">GCM10010995_13360</name>
</gene>
<evidence type="ECO:0000256" key="4">
    <source>
        <dbReference type="ARBA" id="ARBA00022679"/>
    </source>
</evidence>
<comment type="similarity">
    <text evidence="3 10 13">Belongs to the IPP transferase family.</text>
</comment>
<evidence type="ECO:0000256" key="1">
    <source>
        <dbReference type="ARBA" id="ARBA00001946"/>
    </source>
</evidence>
<evidence type="ECO:0000256" key="8">
    <source>
        <dbReference type="ARBA" id="ARBA00022842"/>
    </source>
</evidence>
<evidence type="ECO:0000256" key="11">
    <source>
        <dbReference type="RuleBase" id="RU003783"/>
    </source>
</evidence>
<reference evidence="14" key="1">
    <citation type="journal article" date="2014" name="Int. J. Syst. Evol. Microbiol.">
        <title>Complete genome sequence of Corynebacterium casei LMG S-19264T (=DSM 44701T), isolated from a smear-ripened cheese.</title>
        <authorList>
            <consortium name="US DOE Joint Genome Institute (JGI-PGF)"/>
            <person name="Walter F."/>
            <person name="Albersmeier A."/>
            <person name="Kalinowski J."/>
            <person name="Ruckert C."/>
        </authorList>
    </citation>
    <scope>NUCLEOTIDE SEQUENCE</scope>
    <source>
        <strain evidence="14">CGMCC 1.15758</strain>
    </source>
</reference>
<evidence type="ECO:0000256" key="9">
    <source>
        <dbReference type="ARBA" id="ARBA00049563"/>
    </source>
</evidence>
<dbReference type="Gene3D" id="1.10.20.140">
    <property type="match status" value="1"/>
</dbReference>
<evidence type="ECO:0000256" key="12">
    <source>
        <dbReference type="RuleBase" id="RU003784"/>
    </source>
</evidence>
<dbReference type="Gene3D" id="3.40.50.300">
    <property type="entry name" value="P-loop containing nucleotide triphosphate hydrolases"/>
    <property type="match status" value="1"/>
</dbReference>
<dbReference type="NCBIfam" id="TIGR00174">
    <property type="entry name" value="miaA"/>
    <property type="match status" value="1"/>
</dbReference>
<feature type="binding site" evidence="10">
    <location>
        <begin position="15"/>
        <end position="20"/>
    </location>
    <ligand>
        <name>substrate</name>
    </ligand>
</feature>
<dbReference type="InterPro" id="IPR039657">
    <property type="entry name" value="Dimethylallyltransferase"/>
</dbReference>
<sequence>MSVISKKVYALAGPTASGKTSLSIELAKEMNAEIISVDSALVYKRLDIGSAKPNLLEMKGVVHHLIDIIEPWFNYSVNDFINDTKRLIQDIHARNKEVLLVGGTMMYFKTLQEGISKLPETDDKMRDTIKLQDLAYWHDFLMHKDPLTANKLNPNDQQRIERAVEVILLTDQPYSHIIAENAKEGGLGQSLNLCALVPNDRKHLHQMIEKRFMQMLDNGFLKEVEGLKNLALMHADLPSMRSVGYRQAWQHLDGEYDYKEFVAKGIAATRQLAKRQLTWIRNWQQPIFKIDANLEFDEKLDQVLRVFNC</sequence>
<feature type="region of interest" description="Interaction with substrate tRNA" evidence="10">
    <location>
        <begin position="38"/>
        <end position="41"/>
    </location>
</feature>
<keyword evidence="6 10" id="KW-0547">Nucleotide-binding</keyword>
<feature type="site" description="Interaction with substrate tRNA" evidence="10">
    <location>
        <position position="126"/>
    </location>
</feature>
<evidence type="ECO:0000256" key="10">
    <source>
        <dbReference type="HAMAP-Rule" id="MF_00185"/>
    </source>
</evidence>
<dbReference type="InterPro" id="IPR027417">
    <property type="entry name" value="P-loop_NTPase"/>
</dbReference>
<reference evidence="14" key="2">
    <citation type="submission" date="2020-09" db="EMBL/GenBank/DDBJ databases">
        <authorList>
            <person name="Sun Q."/>
            <person name="Zhou Y."/>
        </authorList>
    </citation>
    <scope>NUCLEOTIDE SEQUENCE</scope>
    <source>
        <strain evidence="14">CGMCC 1.15758</strain>
    </source>
</reference>
<keyword evidence="7 10" id="KW-0067">ATP-binding</keyword>
<evidence type="ECO:0000256" key="6">
    <source>
        <dbReference type="ARBA" id="ARBA00022741"/>
    </source>
</evidence>
<keyword evidence="4 10" id="KW-0808">Transferase</keyword>
<proteinExistence type="inferred from homology"/>
<dbReference type="GO" id="GO:0052381">
    <property type="term" value="F:tRNA dimethylallyltransferase activity"/>
    <property type="evidence" value="ECO:0007669"/>
    <property type="project" value="UniProtKB-UniRule"/>
</dbReference>
<dbReference type="Proteomes" id="UP000636949">
    <property type="component" value="Unassembled WGS sequence"/>
</dbReference>
<evidence type="ECO:0000256" key="7">
    <source>
        <dbReference type="ARBA" id="ARBA00022840"/>
    </source>
</evidence>
<dbReference type="PANTHER" id="PTHR11088:SF60">
    <property type="entry name" value="TRNA DIMETHYLALLYLTRANSFERASE"/>
    <property type="match status" value="1"/>
</dbReference>
<evidence type="ECO:0000313" key="15">
    <source>
        <dbReference type="Proteomes" id="UP000636949"/>
    </source>
</evidence>
<comment type="function">
    <text evidence="2 10 12">Catalyzes the transfer of a dimethylallyl group onto the adenine at position 37 in tRNAs that read codons beginning with uridine, leading to the formation of N6-(dimethylallyl)adenosine (i(6)A).</text>
</comment>
<comment type="catalytic activity">
    <reaction evidence="9 10 11">
        <text>adenosine(37) in tRNA + dimethylallyl diphosphate = N(6)-dimethylallyladenosine(37) in tRNA + diphosphate</text>
        <dbReference type="Rhea" id="RHEA:26482"/>
        <dbReference type="Rhea" id="RHEA-COMP:10162"/>
        <dbReference type="Rhea" id="RHEA-COMP:10375"/>
        <dbReference type="ChEBI" id="CHEBI:33019"/>
        <dbReference type="ChEBI" id="CHEBI:57623"/>
        <dbReference type="ChEBI" id="CHEBI:74411"/>
        <dbReference type="ChEBI" id="CHEBI:74415"/>
        <dbReference type="EC" id="2.5.1.75"/>
    </reaction>
</comment>
<comment type="cofactor">
    <cofactor evidence="1 10">
        <name>Mg(2+)</name>
        <dbReference type="ChEBI" id="CHEBI:18420"/>
    </cofactor>
</comment>
<protein>
    <recommendedName>
        <fullName evidence="10">tRNA dimethylallyltransferase</fullName>
        <ecNumber evidence="10">2.5.1.75</ecNumber>
    </recommendedName>
    <alternativeName>
        <fullName evidence="10">Dimethylallyl diphosphate:tRNA dimethylallyltransferase</fullName>
        <shortName evidence="10">DMAPP:tRNA dimethylallyltransferase</shortName>
        <shortName evidence="10">DMATase</shortName>
    </alternativeName>
    <alternativeName>
        <fullName evidence="10">Isopentenyl-diphosphate:tRNA isopentenyltransferase</fullName>
        <shortName evidence="10">IPP transferase</shortName>
        <shortName evidence="10">IPPT</shortName>
        <shortName evidence="10">IPTase</shortName>
    </alternativeName>
</protein>
<name>A0A8J2Z4N7_9GAMM</name>
<accession>A0A8J2Z4N7</accession>
<comment type="caution">
    <text evidence="14">The sequence shown here is derived from an EMBL/GenBank/DDBJ whole genome shotgun (WGS) entry which is preliminary data.</text>
</comment>
<evidence type="ECO:0000256" key="5">
    <source>
        <dbReference type="ARBA" id="ARBA00022694"/>
    </source>
</evidence>
<evidence type="ECO:0000256" key="3">
    <source>
        <dbReference type="ARBA" id="ARBA00005842"/>
    </source>
</evidence>
<comment type="caution">
    <text evidence="10">Lacks conserved residue(s) required for the propagation of feature annotation.</text>
</comment>
<evidence type="ECO:0000313" key="14">
    <source>
        <dbReference type="EMBL" id="GGF97513.1"/>
    </source>
</evidence>
<feature type="region of interest" description="Interaction with substrate tRNA" evidence="10">
    <location>
        <begin position="158"/>
        <end position="162"/>
    </location>
</feature>
<dbReference type="AlphaFoldDB" id="A0A8J2Z4N7"/>
<feature type="site" description="Interaction with substrate tRNA" evidence="10">
    <location>
        <position position="104"/>
    </location>
</feature>
<dbReference type="PANTHER" id="PTHR11088">
    <property type="entry name" value="TRNA DIMETHYLALLYLTRANSFERASE"/>
    <property type="match status" value="1"/>
</dbReference>
<dbReference type="EMBL" id="BMJS01000012">
    <property type="protein sequence ID" value="GGF97513.1"/>
    <property type="molecule type" value="Genomic_DNA"/>
</dbReference>
<dbReference type="SUPFAM" id="SSF52540">
    <property type="entry name" value="P-loop containing nucleoside triphosphate hydrolases"/>
    <property type="match status" value="2"/>
</dbReference>
<dbReference type="InterPro" id="IPR018022">
    <property type="entry name" value="IPT"/>
</dbReference>